<dbReference type="SUPFAM" id="SSF109998">
    <property type="entry name" value="Triger factor/SurA peptide-binding domain-like"/>
    <property type="match status" value="1"/>
</dbReference>
<dbReference type="SUPFAM" id="SSF54534">
    <property type="entry name" value="FKBP-like"/>
    <property type="match status" value="1"/>
</dbReference>
<dbReference type="InterPro" id="IPR027304">
    <property type="entry name" value="Trigger_fact/SurA_dom_sf"/>
</dbReference>
<evidence type="ECO:0000256" key="1">
    <source>
        <dbReference type="ARBA" id="ARBA00000971"/>
    </source>
</evidence>
<dbReference type="InterPro" id="IPR046357">
    <property type="entry name" value="PPIase_dom_sf"/>
</dbReference>
<keyword evidence="4 5" id="KW-0697">Rotamase</keyword>
<keyword evidence="5 7" id="KW-0413">Isomerase</keyword>
<evidence type="ECO:0000259" key="6">
    <source>
        <dbReference type="PROSITE" id="PS50198"/>
    </source>
</evidence>
<proteinExistence type="inferred from homology"/>
<reference evidence="7 8" key="1">
    <citation type="submission" date="2018-11" db="EMBL/GenBank/DDBJ databases">
        <title>The draft genome sequence of Amphritea balenae JAMM 1525T.</title>
        <authorList>
            <person name="Fang Z."/>
            <person name="Zhang Y."/>
            <person name="Han X."/>
        </authorList>
    </citation>
    <scope>NUCLEOTIDE SEQUENCE [LARGE SCALE GENOMIC DNA]</scope>
    <source>
        <strain evidence="7 8">JAMM 1525</strain>
    </source>
</reference>
<organism evidence="7 8">
    <name type="scientific">Amphritea balenae</name>
    <dbReference type="NCBI Taxonomy" id="452629"/>
    <lineage>
        <taxon>Bacteria</taxon>
        <taxon>Pseudomonadati</taxon>
        <taxon>Pseudomonadota</taxon>
        <taxon>Gammaproteobacteria</taxon>
        <taxon>Oceanospirillales</taxon>
        <taxon>Oceanospirillaceae</taxon>
        <taxon>Amphritea</taxon>
    </lineage>
</organism>
<dbReference type="InterPro" id="IPR000297">
    <property type="entry name" value="PPIase_PpiC"/>
</dbReference>
<dbReference type="OrthoDB" id="9769613at2"/>
<dbReference type="AlphaFoldDB" id="A0A3P1STR1"/>
<name>A0A3P1STR1_9GAMM</name>
<keyword evidence="8" id="KW-1185">Reference proteome</keyword>
<dbReference type="Pfam" id="PF00639">
    <property type="entry name" value="Rotamase"/>
    <property type="match status" value="1"/>
</dbReference>
<dbReference type="PROSITE" id="PS50198">
    <property type="entry name" value="PPIC_PPIASE_2"/>
    <property type="match status" value="1"/>
</dbReference>
<dbReference type="GO" id="GO:0003755">
    <property type="term" value="F:peptidyl-prolyl cis-trans isomerase activity"/>
    <property type="evidence" value="ECO:0007669"/>
    <property type="project" value="UniProtKB-KW"/>
</dbReference>
<dbReference type="Proteomes" id="UP000267535">
    <property type="component" value="Unassembled WGS sequence"/>
</dbReference>
<dbReference type="EC" id="5.2.1.8" evidence="3"/>
<feature type="domain" description="PpiC" evidence="6">
    <location>
        <begin position="114"/>
        <end position="215"/>
    </location>
</feature>
<evidence type="ECO:0000256" key="4">
    <source>
        <dbReference type="ARBA" id="ARBA00023110"/>
    </source>
</evidence>
<dbReference type="RefSeq" id="WP_124925051.1">
    <property type="nucleotide sequence ID" value="NZ_BMOH01000003.1"/>
</dbReference>
<dbReference type="Gene3D" id="3.10.50.40">
    <property type="match status" value="1"/>
</dbReference>
<evidence type="ECO:0000256" key="2">
    <source>
        <dbReference type="ARBA" id="ARBA00007656"/>
    </source>
</evidence>
<dbReference type="InterPro" id="IPR050245">
    <property type="entry name" value="PrsA_foldase"/>
</dbReference>
<comment type="caution">
    <text evidence="7">The sequence shown here is derived from an EMBL/GenBank/DDBJ whole genome shotgun (WGS) entry which is preliminary data.</text>
</comment>
<dbReference type="EMBL" id="RQXV01000002">
    <property type="protein sequence ID" value="RRD00470.1"/>
    <property type="molecule type" value="Genomic_DNA"/>
</dbReference>
<sequence>MQLIDTKAIAEQDFPEVRVNQILIQESDIVAEMQYHPAEELELARSQAAQALVVKELLLQKAREMDLNTEGQDAVENDEAMIAALLSQEVKQPDADEDACFQYFKANPDKFRSPDLIAASHILLGADPGEPEERHQRQEQAEGLIAQLQQDPDQFAALAMQFSDCPSKELGGEMGQLSKGSTVPEFERQVFPMDEGLCPNPVESRYGYHIVRVDKKVEGDQLEYEFVMDKIRTYLQEQVYRRSVNQYISILASSADITGVELHGADSMLVQ</sequence>
<gene>
    <name evidence="7" type="ORF">EHS89_05090</name>
</gene>
<dbReference type="InterPro" id="IPR023058">
    <property type="entry name" value="PPIase_PpiC_CS"/>
</dbReference>
<protein>
    <recommendedName>
        <fullName evidence="3">peptidylprolyl isomerase</fullName>
        <ecNumber evidence="3">5.2.1.8</ecNumber>
    </recommendedName>
</protein>
<evidence type="ECO:0000313" key="8">
    <source>
        <dbReference type="Proteomes" id="UP000267535"/>
    </source>
</evidence>
<comment type="catalytic activity">
    <reaction evidence="1">
        <text>[protein]-peptidylproline (omega=180) = [protein]-peptidylproline (omega=0)</text>
        <dbReference type="Rhea" id="RHEA:16237"/>
        <dbReference type="Rhea" id="RHEA-COMP:10747"/>
        <dbReference type="Rhea" id="RHEA-COMP:10748"/>
        <dbReference type="ChEBI" id="CHEBI:83833"/>
        <dbReference type="ChEBI" id="CHEBI:83834"/>
        <dbReference type="EC" id="5.2.1.8"/>
    </reaction>
</comment>
<dbReference type="PANTHER" id="PTHR47245">
    <property type="entry name" value="PEPTIDYLPROLYL ISOMERASE"/>
    <property type="match status" value="1"/>
</dbReference>
<evidence type="ECO:0000256" key="3">
    <source>
        <dbReference type="ARBA" id="ARBA00013194"/>
    </source>
</evidence>
<dbReference type="PROSITE" id="PS01096">
    <property type="entry name" value="PPIC_PPIASE_1"/>
    <property type="match status" value="1"/>
</dbReference>
<evidence type="ECO:0000313" key="7">
    <source>
        <dbReference type="EMBL" id="RRD00470.1"/>
    </source>
</evidence>
<comment type="similarity">
    <text evidence="2">Belongs to the PpiC/parvulin rotamase family.</text>
</comment>
<dbReference type="PANTHER" id="PTHR47245:SF2">
    <property type="entry name" value="PEPTIDYL-PROLYL CIS-TRANS ISOMERASE HP_0175-RELATED"/>
    <property type="match status" value="1"/>
</dbReference>
<accession>A0A3P1STR1</accession>
<evidence type="ECO:0000256" key="5">
    <source>
        <dbReference type="PROSITE-ProRule" id="PRU00278"/>
    </source>
</evidence>